<gene>
    <name evidence="2" type="ORF">ACHE_41086A</name>
</gene>
<dbReference type="EMBL" id="AP024419">
    <property type="protein sequence ID" value="BCR88522.1"/>
    <property type="molecule type" value="Genomic_DNA"/>
</dbReference>
<dbReference type="GeneID" id="66982880"/>
<name>A0A7R7VPX1_ASPCH</name>
<evidence type="ECO:0000256" key="1">
    <source>
        <dbReference type="SAM" id="MobiDB-lite"/>
    </source>
</evidence>
<accession>A0A7R7VPX1</accession>
<feature type="compositionally biased region" description="Basic residues" evidence="1">
    <location>
        <begin position="44"/>
        <end position="60"/>
    </location>
</feature>
<feature type="region of interest" description="Disordered" evidence="1">
    <location>
        <begin position="40"/>
        <end position="101"/>
    </location>
</feature>
<reference evidence="2" key="1">
    <citation type="submission" date="2021-01" db="EMBL/GenBank/DDBJ databases">
        <authorList>
            <consortium name="Aspergillus chevalieri M1 genome sequencing consortium"/>
            <person name="Kazuki M."/>
            <person name="Futagami T."/>
        </authorList>
    </citation>
    <scope>NUCLEOTIDE SEQUENCE</scope>
    <source>
        <strain evidence="2">M1</strain>
    </source>
</reference>
<dbReference type="RefSeq" id="XP_043137044.1">
    <property type="nucleotide sequence ID" value="XM_043279357.1"/>
</dbReference>
<protein>
    <submittedName>
        <fullName evidence="2">Uncharacterized protein</fullName>
    </submittedName>
</protein>
<dbReference type="KEGG" id="ache:ACHE_41086A"/>
<reference evidence="2" key="2">
    <citation type="submission" date="2021-02" db="EMBL/GenBank/DDBJ databases">
        <title>Aspergillus chevalieri M1 genome sequence.</title>
        <authorList>
            <person name="Kadooka C."/>
            <person name="Mori K."/>
            <person name="Futagami T."/>
        </authorList>
    </citation>
    <scope>NUCLEOTIDE SEQUENCE</scope>
    <source>
        <strain evidence="2">M1</strain>
    </source>
</reference>
<dbReference type="AlphaFoldDB" id="A0A7R7VPX1"/>
<evidence type="ECO:0000313" key="2">
    <source>
        <dbReference type="EMBL" id="BCR88522.1"/>
    </source>
</evidence>
<feature type="compositionally biased region" description="Basic and acidic residues" evidence="1">
    <location>
        <begin position="265"/>
        <end position="281"/>
    </location>
</feature>
<sequence>MPAGPMDALGAFSYLSDNLPTWITRVTDLTAHTAAKNAEYAEAHKKHATTAGKPRRRRKNSSVCSIRTEELFPSTQISNAPASSNVADQNQAPTTNNSTCALNEFTENSRKRGTNHDDAPSFEDPTASLISTRHNLIIHYDGHTQKVLEDIVRNIATARNNIRRGRMAQLPRMGFRAGMPSIPGRSPPDAVLSSIRSARNRGPPGPQKETSAFDLADKQLEVAHGLCESAAYQFLRSGDCKSELRSVDEKFKLLLDISGVEVRRLKEEQERAPPEPEKEGTAIEPQLPTSIPTIEPSEKLRPASPNGAATGAIEVDDDSSASMEPIDLRAFRANRMARMRRAPV</sequence>
<evidence type="ECO:0000313" key="3">
    <source>
        <dbReference type="Proteomes" id="UP000637239"/>
    </source>
</evidence>
<dbReference type="Proteomes" id="UP000637239">
    <property type="component" value="Chromosome 4"/>
</dbReference>
<organism evidence="2 3">
    <name type="scientific">Aspergillus chevalieri</name>
    <name type="common">Eurotium chevalieri</name>
    <dbReference type="NCBI Taxonomy" id="182096"/>
    <lineage>
        <taxon>Eukaryota</taxon>
        <taxon>Fungi</taxon>
        <taxon>Dikarya</taxon>
        <taxon>Ascomycota</taxon>
        <taxon>Pezizomycotina</taxon>
        <taxon>Eurotiomycetes</taxon>
        <taxon>Eurotiomycetidae</taxon>
        <taxon>Eurotiales</taxon>
        <taxon>Aspergillaceae</taxon>
        <taxon>Aspergillus</taxon>
        <taxon>Aspergillus subgen. Aspergillus</taxon>
    </lineage>
</organism>
<keyword evidence="3" id="KW-1185">Reference proteome</keyword>
<feature type="compositionally biased region" description="Polar residues" evidence="1">
    <location>
        <begin position="73"/>
        <end position="101"/>
    </location>
</feature>
<feature type="region of interest" description="Disordered" evidence="1">
    <location>
        <begin position="265"/>
        <end position="325"/>
    </location>
</feature>
<proteinExistence type="predicted"/>